<gene>
    <name evidence="4" type="ORF">EBN03_33340</name>
</gene>
<name>A0A3M2KZB6_9NOCA</name>
<reference evidence="4 5" key="1">
    <citation type="submission" date="2018-10" db="EMBL/GenBank/DDBJ databases">
        <title>Isolation from cow dung.</title>
        <authorList>
            <person name="Ling L."/>
        </authorList>
    </citation>
    <scope>NUCLEOTIDE SEQUENCE [LARGE SCALE GENOMIC DNA]</scope>
    <source>
        <strain evidence="4 5">NEAU-LL90</strain>
    </source>
</reference>
<dbReference type="PANTHER" id="PTHR35176:SF6">
    <property type="entry name" value="HEME OXYGENASE HI_0854-RELATED"/>
    <property type="match status" value="1"/>
</dbReference>
<comment type="caution">
    <text evidence="4">The sequence shown here is derived from an EMBL/GenBank/DDBJ whole genome shotgun (WGS) entry which is preliminary data.</text>
</comment>
<evidence type="ECO:0000256" key="2">
    <source>
        <dbReference type="SAM" id="MobiDB-lite"/>
    </source>
</evidence>
<accession>A0A3M2KZB6</accession>
<evidence type="ECO:0000256" key="1">
    <source>
        <dbReference type="ARBA" id="ARBA00023002"/>
    </source>
</evidence>
<feature type="compositionally biased region" description="Basic residues" evidence="2">
    <location>
        <begin position="1"/>
        <end position="10"/>
    </location>
</feature>
<feature type="compositionally biased region" description="Low complexity" evidence="2">
    <location>
        <begin position="19"/>
        <end position="32"/>
    </location>
</feature>
<sequence length="180" mass="20216">MRGRSWRTRKATSSAFCNRRPTTRPSPSTTTSESRCWTKEASAMRRLNELEVAQLLRSDTVARLATVDGDGFPHVTPIWFLWDNGRFLLTSYAGRPHLRRAAENSRVGLVIDVEQPLRADGERPNKQIRVIGDATVAEDPEGLWTARIRTKYLGPDTPAVPAERRLITVVPRRIVAIASV</sequence>
<dbReference type="EMBL" id="RFFH01000037">
    <property type="protein sequence ID" value="RMI27658.1"/>
    <property type="molecule type" value="Genomic_DNA"/>
</dbReference>
<evidence type="ECO:0000313" key="5">
    <source>
        <dbReference type="Proteomes" id="UP000279275"/>
    </source>
</evidence>
<dbReference type="InterPro" id="IPR052019">
    <property type="entry name" value="F420H2_bilvrd_red/Heme_oxyg"/>
</dbReference>
<dbReference type="GO" id="GO:0070967">
    <property type="term" value="F:coenzyme F420 binding"/>
    <property type="evidence" value="ECO:0007669"/>
    <property type="project" value="TreeGrafter"/>
</dbReference>
<dbReference type="PANTHER" id="PTHR35176">
    <property type="entry name" value="HEME OXYGENASE HI_0854-RELATED"/>
    <property type="match status" value="1"/>
</dbReference>
<proteinExistence type="predicted"/>
<dbReference type="Pfam" id="PF01243">
    <property type="entry name" value="PNPOx_N"/>
    <property type="match status" value="1"/>
</dbReference>
<organism evidence="4 5">
    <name type="scientific">Nocardia stercoris</name>
    <dbReference type="NCBI Taxonomy" id="2483361"/>
    <lineage>
        <taxon>Bacteria</taxon>
        <taxon>Bacillati</taxon>
        <taxon>Actinomycetota</taxon>
        <taxon>Actinomycetes</taxon>
        <taxon>Mycobacteriales</taxon>
        <taxon>Nocardiaceae</taxon>
        <taxon>Nocardia</taxon>
    </lineage>
</organism>
<evidence type="ECO:0000259" key="3">
    <source>
        <dbReference type="Pfam" id="PF01243"/>
    </source>
</evidence>
<feature type="domain" description="Pyridoxamine 5'-phosphate oxidase N-terminal" evidence="3">
    <location>
        <begin position="51"/>
        <end position="174"/>
    </location>
</feature>
<dbReference type="InterPro" id="IPR011576">
    <property type="entry name" value="Pyridox_Oxase_N"/>
</dbReference>
<dbReference type="Proteomes" id="UP000279275">
    <property type="component" value="Unassembled WGS sequence"/>
</dbReference>
<dbReference type="SUPFAM" id="SSF50475">
    <property type="entry name" value="FMN-binding split barrel"/>
    <property type="match status" value="1"/>
</dbReference>
<evidence type="ECO:0000313" key="4">
    <source>
        <dbReference type="EMBL" id="RMI27658.1"/>
    </source>
</evidence>
<feature type="region of interest" description="Disordered" evidence="2">
    <location>
        <begin position="1"/>
        <end position="33"/>
    </location>
</feature>
<keyword evidence="1" id="KW-0560">Oxidoreductase</keyword>
<keyword evidence="5" id="KW-1185">Reference proteome</keyword>
<dbReference type="InterPro" id="IPR012349">
    <property type="entry name" value="Split_barrel_FMN-bd"/>
</dbReference>
<dbReference type="GO" id="GO:0005829">
    <property type="term" value="C:cytosol"/>
    <property type="evidence" value="ECO:0007669"/>
    <property type="project" value="TreeGrafter"/>
</dbReference>
<dbReference type="GO" id="GO:0016627">
    <property type="term" value="F:oxidoreductase activity, acting on the CH-CH group of donors"/>
    <property type="evidence" value="ECO:0007669"/>
    <property type="project" value="TreeGrafter"/>
</dbReference>
<dbReference type="AlphaFoldDB" id="A0A3M2KZB6"/>
<protein>
    <recommendedName>
        <fullName evidence="3">Pyridoxamine 5'-phosphate oxidase N-terminal domain-containing protein</fullName>
    </recommendedName>
</protein>
<dbReference type="Gene3D" id="2.30.110.10">
    <property type="entry name" value="Electron Transport, Fmn-binding Protein, Chain A"/>
    <property type="match status" value="1"/>
</dbReference>